<name>A0ABQ6CIZ4_9HYPH</name>
<evidence type="ECO:0000313" key="2">
    <source>
        <dbReference type="Proteomes" id="UP001156882"/>
    </source>
</evidence>
<gene>
    <name evidence="1" type="ORF">GCM10007874_17060</name>
</gene>
<dbReference type="InterPro" id="IPR032349">
    <property type="entry name" value="DUF4865"/>
</dbReference>
<evidence type="ECO:0000313" key="1">
    <source>
        <dbReference type="EMBL" id="GLS18689.1"/>
    </source>
</evidence>
<dbReference type="RefSeq" id="WP_284311564.1">
    <property type="nucleotide sequence ID" value="NZ_BSPC01000015.1"/>
</dbReference>
<organism evidence="1 2">
    <name type="scientific">Labrys miyagiensis</name>
    <dbReference type="NCBI Taxonomy" id="346912"/>
    <lineage>
        <taxon>Bacteria</taxon>
        <taxon>Pseudomonadati</taxon>
        <taxon>Pseudomonadota</taxon>
        <taxon>Alphaproteobacteria</taxon>
        <taxon>Hyphomicrobiales</taxon>
        <taxon>Xanthobacteraceae</taxon>
        <taxon>Labrys</taxon>
    </lineage>
</organism>
<dbReference type="Proteomes" id="UP001156882">
    <property type="component" value="Unassembled WGS sequence"/>
</dbReference>
<accession>A0ABQ6CIZ4</accession>
<sequence length="192" mass="20178">MYAMHYAITLPAEYDMGIIRERIATKGPLLDNLPGLGLKAYLVRERGVAGSPVNQYATFYLWASAEGMGGFLWGGRGFGGIVSSFGRPPVRHWIGAACLAGAEPLSAATAATIREEAMPPDIDPSLAVSSALEQAAERVGQPGVCLSALAVDPQSWQIVHFALSAGEPAGDAGTRYEVGHISRPEISAILQA</sequence>
<dbReference type="Pfam" id="PF16157">
    <property type="entry name" value="DUF4865"/>
    <property type="match status" value="1"/>
</dbReference>
<comment type="caution">
    <text evidence="1">The sequence shown here is derived from an EMBL/GenBank/DDBJ whole genome shotgun (WGS) entry which is preliminary data.</text>
</comment>
<proteinExistence type="predicted"/>
<dbReference type="EMBL" id="BSPC01000015">
    <property type="protein sequence ID" value="GLS18689.1"/>
    <property type="molecule type" value="Genomic_DNA"/>
</dbReference>
<keyword evidence="2" id="KW-1185">Reference proteome</keyword>
<protein>
    <submittedName>
        <fullName evidence="1">DUF4865 domain-containing protein</fullName>
    </submittedName>
</protein>
<reference evidence="2" key="1">
    <citation type="journal article" date="2019" name="Int. J. Syst. Evol. Microbiol.">
        <title>The Global Catalogue of Microorganisms (GCM) 10K type strain sequencing project: providing services to taxonomists for standard genome sequencing and annotation.</title>
        <authorList>
            <consortium name="The Broad Institute Genomics Platform"/>
            <consortium name="The Broad Institute Genome Sequencing Center for Infectious Disease"/>
            <person name="Wu L."/>
            <person name="Ma J."/>
        </authorList>
    </citation>
    <scope>NUCLEOTIDE SEQUENCE [LARGE SCALE GENOMIC DNA]</scope>
    <source>
        <strain evidence="2">NBRC 101365</strain>
    </source>
</reference>